<proteinExistence type="predicted"/>
<dbReference type="AlphaFoldDB" id="A0A0R3VYE9"/>
<evidence type="ECO:0000313" key="4">
    <source>
        <dbReference type="WBParaSite" id="TASK_0000244301-mRNA-1"/>
    </source>
</evidence>
<dbReference type="InterPro" id="IPR036691">
    <property type="entry name" value="Endo/exonu/phosph_ase_sf"/>
</dbReference>
<dbReference type="OrthoDB" id="10061407at2759"/>
<organism evidence="4">
    <name type="scientific">Taenia asiatica</name>
    <name type="common">Asian tapeworm</name>
    <dbReference type="NCBI Taxonomy" id="60517"/>
    <lineage>
        <taxon>Eukaryota</taxon>
        <taxon>Metazoa</taxon>
        <taxon>Spiralia</taxon>
        <taxon>Lophotrochozoa</taxon>
        <taxon>Platyhelminthes</taxon>
        <taxon>Cestoda</taxon>
        <taxon>Eucestoda</taxon>
        <taxon>Cyclophyllidea</taxon>
        <taxon>Taeniidae</taxon>
        <taxon>Taenia</taxon>
    </lineage>
</organism>
<keyword evidence="1" id="KW-0732">Signal</keyword>
<dbReference type="GO" id="GO:0005634">
    <property type="term" value="C:nucleus"/>
    <property type="evidence" value="ECO:0007669"/>
    <property type="project" value="TreeGrafter"/>
</dbReference>
<dbReference type="Proteomes" id="UP000282613">
    <property type="component" value="Unassembled WGS sequence"/>
</dbReference>
<dbReference type="STRING" id="60517.A0A0R3VYE9"/>
<sequence length="123" mass="13299">MLLPLPLLLTAVCLLGLPAPSEEKVKVAGFNVQVYGKKKSEDREVMDILSKIIGGYDGVFVQEIRDTSGEAFPRLMDNVSIAAGRGRQTEYSGKVLNSDEECGSGLWTRRGCQSTSRLYSGGA</sequence>
<evidence type="ECO:0000313" key="2">
    <source>
        <dbReference type="EMBL" id="VDK25233.1"/>
    </source>
</evidence>
<evidence type="ECO:0000256" key="1">
    <source>
        <dbReference type="SAM" id="SignalP"/>
    </source>
</evidence>
<reference evidence="4" key="1">
    <citation type="submission" date="2017-02" db="UniProtKB">
        <authorList>
            <consortium name="WormBaseParasite"/>
        </authorList>
    </citation>
    <scope>IDENTIFICATION</scope>
</reference>
<dbReference type="PANTHER" id="PTHR11371:SF31">
    <property type="entry name" value="EXTRACELLULAR NUCLEASE"/>
    <property type="match status" value="1"/>
</dbReference>
<dbReference type="GO" id="GO:0006308">
    <property type="term" value="P:DNA catabolic process"/>
    <property type="evidence" value="ECO:0007669"/>
    <property type="project" value="TreeGrafter"/>
</dbReference>
<keyword evidence="3" id="KW-1185">Reference proteome</keyword>
<feature type="chain" id="PRO_5043132462" evidence="1">
    <location>
        <begin position="24"/>
        <end position="123"/>
    </location>
</feature>
<accession>A0A0R3VYE9</accession>
<dbReference type="EMBL" id="UYRS01001679">
    <property type="protein sequence ID" value="VDK25233.1"/>
    <property type="molecule type" value="Genomic_DNA"/>
</dbReference>
<evidence type="ECO:0000313" key="3">
    <source>
        <dbReference type="Proteomes" id="UP000282613"/>
    </source>
</evidence>
<name>A0A0R3VYE9_TAEAS</name>
<feature type="signal peptide" evidence="1">
    <location>
        <begin position="1"/>
        <end position="23"/>
    </location>
</feature>
<protein>
    <submittedName>
        <fullName evidence="4">Endo/exonuclease/phosphatase domain-containing protein</fullName>
    </submittedName>
</protein>
<dbReference type="Gene3D" id="3.60.10.10">
    <property type="entry name" value="Endonuclease/exonuclease/phosphatase"/>
    <property type="match status" value="1"/>
</dbReference>
<dbReference type="GO" id="GO:0003677">
    <property type="term" value="F:DNA binding"/>
    <property type="evidence" value="ECO:0007669"/>
    <property type="project" value="TreeGrafter"/>
</dbReference>
<gene>
    <name evidence="2" type="ORF">TASK_LOCUS2444</name>
</gene>
<dbReference type="PANTHER" id="PTHR11371">
    <property type="entry name" value="DEOXYRIBONUCLEASE"/>
    <property type="match status" value="1"/>
</dbReference>
<dbReference type="WBParaSite" id="TASK_0000244301-mRNA-1">
    <property type="protein sequence ID" value="TASK_0000244301-mRNA-1"/>
    <property type="gene ID" value="TASK_0000244301"/>
</dbReference>
<dbReference type="GO" id="GO:0004530">
    <property type="term" value="F:deoxyribonuclease I activity"/>
    <property type="evidence" value="ECO:0007669"/>
    <property type="project" value="TreeGrafter"/>
</dbReference>
<reference evidence="2 3" key="2">
    <citation type="submission" date="2018-11" db="EMBL/GenBank/DDBJ databases">
        <authorList>
            <consortium name="Pathogen Informatics"/>
        </authorList>
    </citation>
    <scope>NUCLEOTIDE SEQUENCE [LARGE SCALE GENOMIC DNA]</scope>
</reference>